<feature type="non-terminal residue" evidence="8">
    <location>
        <position position="125"/>
    </location>
</feature>
<comment type="catalytic activity">
    <reaction evidence="7">
        <text>diphosphate + H2O = 2 phosphate + H(+)</text>
        <dbReference type="Rhea" id="RHEA:24576"/>
        <dbReference type="ChEBI" id="CHEBI:15377"/>
        <dbReference type="ChEBI" id="CHEBI:15378"/>
        <dbReference type="ChEBI" id="CHEBI:33019"/>
        <dbReference type="ChEBI" id="CHEBI:43474"/>
        <dbReference type="EC" id="3.6.1.1"/>
    </reaction>
</comment>
<dbReference type="PANTHER" id="PTHR10286">
    <property type="entry name" value="INORGANIC PYROPHOSPHATASE"/>
    <property type="match status" value="1"/>
</dbReference>
<evidence type="ECO:0000256" key="5">
    <source>
        <dbReference type="ARBA" id="ARBA00022801"/>
    </source>
</evidence>
<sequence>VDQILYSSVVYPHNYGFIPRTLCEDNDPLDVLVLMQEPVLLGCFLWARAIGLMPMIDQGEKDDKIIVVCADDPEFRHYKNISKLSPRRLQEIRRFFEDYEKNENKEVVVNEFLPASTACEVINHS</sequence>
<dbReference type="OMA" id="TIFNCEP"/>
<dbReference type="InterPro" id="IPR008162">
    <property type="entry name" value="Pyrophosphatase"/>
</dbReference>
<keyword evidence="6" id="KW-0460">Magnesium</keyword>
<gene>
    <name evidence="8" type="ORF">KI387_035951</name>
</gene>
<dbReference type="GO" id="GO:0004427">
    <property type="term" value="F:inorganic diphosphate phosphatase activity"/>
    <property type="evidence" value="ECO:0007669"/>
    <property type="project" value="UniProtKB-EC"/>
</dbReference>
<evidence type="ECO:0000256" key="1">
    <source>
        <dbReference type="ARBA" id="ARBA00001946"/>
    </source>
</evidence>
<feature type="non-terminal residue" evidence="8">
    <location>
        <position position="1"/>
    </location>
</feature>
<dbReference type="GO" id="GO:0006796">
    <property type="term" value="P:phosphate-containing compound metabolic process"/>
    <property type="evidence" value="ECO:0007669"/>
    <property type="project" value="InterPro"/>
</dbReference>
<dbReference type="Pfam" id="PF00719">
    <property type="entry name" value="Pyrophosphatase"/>
    <property type="match status" value="1"/>
</dbReference>
<dbReference type="SUPFAM" id="SSF50324">
    <property type="entry name" value="Inorganic pyrophosphatase"/>
    <property type="match status" value="1"/>
</dbReference>
<comment type="cofactor">
    <cofactor evidence="1">
        <name>Mg(2+)</name>
        <dbReference type="ChEBI" id="CHEBI:18420"/>
    </cofactor>
</comment>
<proteinExistence type="inferred from homology"/>
<organism evidence="8 9">
    <name type="scientific">Taxus chinensis</name>
    <name type="common">Chinese yew</name>
    <name type="synonym">Taxus wallichiana var. chinensis</name>
    <dbReference type="NCBI Taxonomy" id="29808"/>
    <lineage>
        <taxon>Eukaryota</taxon>
        <taxon>Viridiplantae</taxon>
        <taxon>Streptophyta</taxon>
        <taxon>Embryophyta</taxon>
        <taxon>Tracheophyta</taxon>
        <taxon>Spermatophyta</taxon>
        <taxon>Pinopsida</taxon>
        <taxon>Pinidae</taxon>
        <taxon>Conifers II</taxon>
        <taxon>Cupressales</taxon>
        <taxon>Taxaceae</taxon>
        <taxon>Taxus</taxon>
    </lineage>
</organism>
<accession>A0AA38FPY5</accession>
<evidence type="ECO:0000256" key="7">
    <source>
        <dbReference type="ARBA" id="ARBA00047820"/>
    </source>
</evidence>
<comment type="similarity">
    <text evidence="2">Belongs to the PPase family.</text>
</comment>
<evidence type="ECO:0000256" key="4">
    <source>
        <dbReference type="ARBA" id="ARBA00022723"/>
    </source>
</evidence>
<dbReference type="CDD" id="cd00412">
    <property type="entry name" value="pyrophosphatase"/>
    <property type="match status" value="1"/>
</dbReference>
<dbReference type="PROSITE" id="PS00387">
    <property type="entry name" value="PPASE"/>
    <property type="match status" value="1"/>
</dbReference>
<dbReference type="EMBL" id="JAHRHJ020000007">
    <property type="protein sequence ID" value="KAH9308040.1"/>
    <property type="molecule type" value="Genomic_DNA"/>
</dbReference>
<reference evidence="8 9" key="1">
    <citation type="journal article" date="2021" name="Nat. Plants">
        <title>The Taxus genome provides insights into paclitaxel biosynthesis.</title>
        <authorList>
            <person name="Xiong X."/>
            <person name="Gou J."/>
            <person name="Liao Q."/>
            <person name="Li Y."/>
            <person name="Zhou Q."/>
            <person name="Bi G."/>
            <person name="Li C."/>
            <person name="Du R."/>
            <person name="Wang X."/>
            <person name="Sun T."/>
            <person name="Guo L."/>
            <person name="Liang H."/>
            <person name="Lu P."/>
            <person name="Wu Y."/>
            <person name="Zhang Z."/>
            <person name="Ro D.K."/>
            <person name="Shang Y."/>
            <person name="Huang S."/>
            <person name="Yan J."/>
        </authorList>
    </citation>
    <scope>NUCLEOTIDE SEQUENCE [LARGE SCALE GENOMIC DNA]</scope>
    <source>
        <strain evidence="8">Ta-2019</strain>
    </source>
</reference>
<dbReference type="EC" id="3.6.1.1" evidence="3"/>
<evidence type="ECO:0000256" key="2">
    <source>
        <dbReference type="ARBA" id="ARBA00006220"/>
    </source>
</evidence>
<dbReference type="InterPro" id="IPR036649">
    <property type="entry name" value="Pyrophosphatase_sf"/>
</dbReference>
<keyword evidence="5" id="KW-0378">Hydrolase</keyword>
<evidence type="ECO:0000256" key="3">
    <source>
        <dbReference type="ARBA" id="ARBA00012146"/>
    </source>
</evidence>
<dbReference type="GO" id="GO:0000287">
    <property type="term" value="F:magnesium ion binding"/>
    <property type="evidence" value="ECO:0007669"/>
    <property type="project" value="InterPro"/>
</dbReference>
<name>A0AA38FPY5_TAXCH</name>
<protein>
    <recommendedName>
        <fullName evidence="3">inorganic diphosphatase</fullName>
        <ecNumber evidence="3">3.6.1.1</ecNumber>
    </recommendedName>
</protein>
<comment type="caution">
    <text evidence="8">The sequence shown here is derived from an EMBL/GenBank/DDBJ whole genome shotgun (WGS) entry which is preliminary data.</text>
</comment>
<dbReference type="Gene3D" id="3.90.80.10">
    <property type="entry name" value="Inorganic pyrophosphatase"/>
    <property type="match status" value="1"/>
</dbReference>
<keyword evidence="9" id="KW-1185">Reference proteome</keyword>
<dbReference type="Proteomes" id="UP000824469">
    <property type="component" value="Unassembled WGS sequence"/>
</dbReference>
<evidence type="ECO:0000313" key="8">
    <source>
        <dbReference type="EMBL" id="KAH9308040.1"/>
    </source>
</evidence>
<evidence type="ECO:0000313" key="9">
    <source>
        <dbReference type="Proteomes" id="UP000824469"/>
    </source>
</evidence>
<evidence type="ECO:0000256" key="6">
    <source>
        <dbReference type="ARBA" id="ARBA00022842"/>
    </source>
</evidence>
<keyword evidence="4" id="KW-0479">Metal-binding</keyword>
<dbReference type="AlphaFoldDB" id="A0AA38FPY5"/>
<dbReference type="GO" id="GO:0005737">
    <property type="term" value="C:cytoplasm"/>
    <property type="evidence" value="ECO:0007669"/>
    <property type="project" value="InterPro"/>
</dbReference>